<dbReference type="InterPro" id="IPR041627">
    <property type="entry name" value="AAA_lid_6"/>
</dbReference>
<dbReference type="AlphaFoldDB" id="A0A0B0IB07"/>
<dbReference type="EMBL" id="JRJU01000039">
    <property type="protein sequence ID" value="KHF38460.1"/>
    <property type="molecule type" value="Genomic_DNA"/>
</dbReference>
<keyword evidence="3" id="KW-1185">Reference proteome</keyword>
<dbReference type="Pfam" id="PF17866">
    <property type="entry name" value="AAA_lid_6"/>
    <property type="match status" value="1"/>
</dbReference>
<evidence type="ECO:0000259" key="1">
    <source>
        <dbReference type="Pfam" id="PF17866"/>
    </source>
</evidence>
<sequence length="89" mass="10369">MEDYKPDELLMIAHSFVIELGYKLSDEANYALKQQIDSLYYNRDKNFGNAGAIRNIVKNLISSVDYRVSQIPVNERDKMDKRLILEIDV</sequence>
<evidence type="ECO:0000313" key="3">
    <source>
        <dbReference type="Proteomes" id="UP000030832"/>
    </source>
</evidence>
<proteinExistence type="predicted"/>
<dbReference type="Gene3D" id="1.10.8.60">
    <property type="match status" value="1"/>
</dbReference>
<reference evidence="2 3" key="1">
    <citation type="submission" date="2014-09" db="EMBL/GenBank/DDBJ databases">
        <title>Genome sequencing and annotation of Bacillus Okhensis strain Kh10-101T.</title>
        <authorList>
            <person name="Prakash J.S."/>
        </authorList>
    </citation>
    <scope>NUCLEOTIDE SEQUENCE [LARGE SCALE GENOMIC DNA]</scope>
    <source>
        <strain evidence="3">Kh10-101T</strain>
    </source>
</reference>
<name>A0A0B0IB07_9BACI</name>
<dbReference type="RefSeq" id="WP_034632675.1">
    <property type="nucleotide sequence ID" value="NZ_JRJU01000039.1"/>
</dbReference>
<organism evidence="2 3">
    <name type="scientific">Halalkalibacter okhensis</name>
    <dbReference type="NCBI Taxonomy" id="333138"/>
    <lineage>
        <taxon>Bacteria</taxon>
        <taxon>Bacillati</taxon>
        <taxon>Bacillota</taxon>
        <taxon>Bacilli</taxon>
        <taxon>Bacillales</taxon>
        <taxon>Bacillaceae</taxon>
        <taxon>Halalkalibacter</taxon>
    </lineage>
</organism>
<dbReference type="STRING" id="333138.LQ50_21260"/>
<accession>A0A0B0IB07</accession>
<gene>
    <name evidence="2" type="ORF">LQ50_21260</name>
</gene>
<feature type="domain" description="CbbX AAA lid" evidence="1">
    <location>
        <begin position="26"/>
        <end position="89"/>
    </location>
</feature>
<dbReference type="Proteomes" id="UP000030832">
    <property type="component" value="Unassembled WGS sequence"/>
</dbReference>
<protein>
    <recommendedName>
        <fullName evidence="1">CbbX AAA lid domain-containing protein</fullName>
    </recommendedName>
</protein>
<comment type="caution">
    <text evidence="2">The sequence shown here is derived from an EMBL/GenBank/DDBJ whole genome shotgun (WGS) entry which is preliminary data.</text>
</comment>
<evidence type="ECO:0000313" key="2">
    <source>
        <dbReference type="EMBL" id="KHF38460.1"/>
    </source>
</evidence>